<reference evidence="7" key="1">
    <citation type="submission" date="2021-10" db="EMBL/GenBank/DDBJ databases">
        <title>Novel species in genus Arthrobacter.</title>
        <authorList>
            <person name="Liu Y."/>
        </authorList>
    </citation>
    <scope>NUCLEOTIDE SEQUENCE</scope>
    <source>
        <strain evidence="7">Zg-Y453</strain>
    </source>
</reference>
<dbReference type="InterPro" id="IPR045087">
    <property type="entry name" value="Cu-oxidase_fam"/>
</dbReference>
<sequence length="531" mass="57751">MDPSPSSQPESRRTRRTALRRVLIAAILALFAVSGCVPATEPMEQTTFPFDRRLPIPPLADSQVVDGTRVFQLDAQEGSSELVPGLQTPTWGFNGDVLGPTLRAEEGEQVAVEVRNSLSEPTTVHWHGMHLPAAMDGGPHQPVAPGGSWRPEWQIDQQAATLWYHPHPHGQTEKHVYRGLAGMFILDDARSRQLDLPKDYGEDDIPVIVQDKRFDSGGGLVQDSQGNELGLLGDTVLANGVAGAVQEVGTELVRLRLLNGSTARTYDFGFDDDRRFDQIATDGGLLAEPLQTTRVRLSPGERAEIVVPMVPGEQTMLTSFPPDLGDVLVPSAFGARDRFDVLLLRAADQLQTSPPLPVRLSDGAAGPVASEASVTRSFEVQDRQINGRSMDMNRIDAAPELGSTEIWEVTNTHGVPHNWHVHDVQFQVLDIDGAAPPPELRGRKDTVYLEPNRTYRLIMRFEDYADPDSPYMFHCHLLLHEDQGLMGQFVVTGPGQGGSGQGGDGHGQGAAPDDDGGGHPESEVPDTGHQH</sequence>
<proteinExistence type="inferred from homology"/>
<feature type="region of interest" description="Disordered" evidence="4">
    <location>
        <begin position="489"/>
        <end position="531"/>
    </location>
</feature>
<dbReference type="Proteomes" id="UP001139158">
    <property type="component" value="Unassembled WGS sequence"/>
</dbReference>
<evidence type="ECO:0000256" key="2">
    <source>
        <dbReference type="ARBA" id="ARBA00022723"/>
    </source>
</evidence>
<dbReference type="GO" id="GO:0016491">
    <property type="term" value="F:oxidoreductase activity"/>
    <property type="evidence" value="ECO:0007669"/>
    <property type="project" value="UniProtKB-KW"/>
</dbReference>
<dbReference type="SUPFAM" id="SSF49503">
    <property type="entry name" value="Cupredoxins"/>
    <property type="match status" value="3"/>
</dbReference>
<dbReference type="CDD" id="cd13890">
    <property type="entry name" value="CuRO_3_CueO_FtsP"/>
    <property type="match status" value="1"/>
</dbReference>
<accession>A0A9X1SGA6</accession>
<comment type="caution">
    <text evidence="7">The sequence shown here is derived from an EMBL/GenBank/DDBJ whole genome shotgun (WGS) entry which is preliminary data.</text>
</comment>
<evidence type="ECO:0000259" key="6">
    <source>
        <dbReference type="Pfam" id="PF07732"/>
    </source>
</evidence>
<gene>
    <name evidence="7" type="ORF">LJ757_15465</name>
</gene>
<feature type="compositionally biased region" description="Basic and acidic residues" evidence="4">
    <location>
        <begin position="516"/>
        <end position="531"/>
    </location>
</feature>
<organism evidence="7 8">
    <name type="scientific">Arthrobacter caoxuetaonis</name>
    <dbReference type="NCBI Taxonomy" id="2886935"/>
    <lineage>
        <taxon>Bacteria</taxon>
        <taxon>Bacillati</taxon>
        <taxon>Actinomycetota</taxon>
        <taxon>Actinomycetes</taxon>
        <taxon>Micrococcales</taxon>
        <taxon>Micrococcaceae</taxon>
        <taxon>Arthrobacter</taxon>
    </lineage>
</organism>
<evidence type="ECO:0000256" key="1">
    <source>
        <dbReference type="ARBA" id="ARBA00010609"/>
    </source>
</evidence>
<keyword evidence="8" id="KW-1185">Reference proteome</keyword>
<dbReference type="PANTHER" id="PTHR48267:SF1">
    <property type="entry name" value="BILIRUBIN OXIDASE"/>
    <property type="match status" value="1"/>
</dbReference>
<dbReference type="PROSITE" id="PS00080">
    <property type="entry name" value="MULTICOPPER_OXIDASE2"/>
    <property type="match status" value="1"/>
</dbReference>
<dbReference type="InterPro" id="IPR008972">
    <property type="entry name" value="Cupredoxin"/>
</dbReference>
<dbReference type="CDD" id="cd04232">
    <property type="entry name" value="CuRO_1_CueO_FtsP"/>
    <property type="match status" value="1"/>
</dbReference>
<feature type="domain" description="Plastocyanin-like" evidence="6">
    <location>
        <begin position="81"/>
        <end position="189"/>
    </location>
</feature>
<name>A0A9X1SGA6_9MICC</name>
<keyword evidence="2" id="KW-0479">Metal-binding</keyword>
<keyword evidence="3" id="KW-0560">Oxidoreductase</keyword>
<evidence type="ECO:0000313" key="8">
    <source>
        <dbReference type="Proteomes" id="UP001139158"/>
    </source>
</evidence>
<dbReference type="EMBL" id="JAJFZV010000016">
    <property type="protein sequence ID" value="MCC3299189.1"/>
    <property type="molecule type" value="Genomic_DNA"/>
</dbReference>
<dbReference type="InterPro" id="IPR011707">
    <property type="entry name" value="Cu-oxidase-like_N"/>
</dbReference>
<evidence type="ECO:0000313" key="7">
    <source>
        <dbReference type="EMBL" id="MCC3299189.1"/>
    </source>
</evidence>
<dbReference type="Gene3D" id="2.60.40.420">
    <property type="entry name" value="Cupredoxins - blue copper proteins"/>
    <property type="match status" value="3"/>
</dbReference>
<dbReference type="Pfam" id="PF07731">
    <property type="entry name" value="Cu-oxidase_2"/>
    <property type="match status" value="1"/>
</dbReference>
<evidence type="ECO:0000256" key="3">
    <source>
        <dbReference type="ARBA" id="ARBA00023002"/>
    </source>
</evidence>
<dbReference type="GO" id="GO:0005507">
    <property type="term" value="F:copper ion binding"/>
    <property type="evidence" value="ECO:0007669"/>
    <property type="project" value="InterPro"/>
</dbReference>
<protein>
    <submittedName>
        <fullName evidence="7">Multicopper oxidase domain-containing protein</fullName>
    </submittedName>
</protein>
<dbReference type="InterPro" id="IPR002355">
    <property type="entry name" value="Cu_oxidase_Cu_BS"/>
</dbReference>
<dbReference type="Pfam" id="PF07732">
    <property type="entry name" value="Cu-oxidase_3"/>
    <property type="match status" value="1"/>
</dbReference>
<comment type="similarity">
    <text evidence="1">Belongs to the multicopper oxidase family.</text>
</comment>
<dbReference type="InterPro" id="IPR011706">
    <property type="entry name" value="Cu-oxidase_C"/>
</dbReference>
<dbReference type="CDD" id="cd13867">
    <property type="entry name" value="CuRO_2_CueO_FtsP"/>
    <property type="match status" value="1"/>
</dbReference>
<feature type="domain" description="Plastocyanin-like" evidence="5">
    <location>
        <begin position="379"/>
        <end position="492"/>
    </location>
</feature>
<dbReference type="RefSeq" id="WP_227897165.1">
    <property type="nucleotide sequence ID" value="NZ_CP099466.1"/>
</dbReference>
<dbReference type="PANTHER" id="PTHR48267">
    <property type="entry name" value="CUPREDOXIN SUPERFAMILY PROTEIN"/>
    <property type="match status" value="1"/>
</dbReference>
<evidence type="ECO:0000256" key="4">
    <source>
        <dbReference type="SAM" id="MobiDB-lite"/>
    </source>
</evidence>
<evidence type="ECO:0000259" key="5">
    <source>
        <dbReference type="Pfam" id="PF07731"/>
    </source>
</evidence>
<feature type="compositionally biased region" description="Gly residues" evidence="4">
    <location>
        <begin position="494"/>
        <end position="508"/>
    </location>
</feature>
<dbReference type="AlphaFoldDB" id="A0A9X1SGA6"/>